<name>A0A0C1RDX8_9CYAN</name>
<dbReference type="EMBL" id="JHEG02000048">
    <property type="protein sequence ID" value="KIE10430.1"/>
    <property type="molecule type" value="Genomic_DNA"/>
</dbReference>
<feature type="transmembrane region" description="Helical" evidence="1">
    <location>
        <begin position="35"/>
        <end position="51"/>
    </location>
</feature>
<evidence type="ECO:0000256" key="1">
    <source>
        <dbReference type="SAM" id="Phobius"/>
    </source>
</evidence>
<sequence length="165" mass="18233">MAPPKLSFSGNFITQTLFGLFLTLVFLSTGYQPSLSIFLGVLGGIAIGWMTSAQKTGPKQPDIGVSEGIDAGLKYWLFFLLGFVFAGYNPPMGILLGAIAGIGGGWIIAWWETKEDTRTQLPTGDMEEAEATLPDDKPVRRQVRKTTRKFRRRSSGGINLRFWER</sequence>
<reference evidence="3" key="1">
    <citation type="journal article" date="2015" name="Genome Announc.">
        <title>Draft Genome Sequence of Tolypothrix boutellei Strain VB521301.</title>
        <authorList>
            <person name="Chandrababunaidu M.M."/>
            <person name="Singh D."/>
            <person name="Sen D."/>
            <person name="Bhan S."/>
            <person name="Das S."/>
            <person name="Gupta A."/>
            <person name="Adhikary S.P."/>
            <person name="Tripathy S."/>
        </authorList>
    </citation>
    <scope>NUCLEOTIDE SEQUENCE</scope>
    <source>
        <strain evidence="3">VB521301</strain>
    </source>
</reference>
<proteinExistence type="predicted"/>
<keyword evidence="4" id="KW-1185">Reference proteome</keyword>
<dbReference type="OrthoDB" id="516185at2"/>
<dbReference type="EMBL" id="JHEG04000001">
    <property type="protein sequence ID" value="KAF3886404.1"/>
    <property type="molecule type" value="Genomic_DNA"/>
</dbReference>
<feature type="transmembrane region" description="Helical" evidence="1">
    <location>
        <begin position="94"/>
        <end position="111"/>
    </location>
</feature>
<comment type="caution">
    <text evidence="3">The sequence shown here is derived from an EMBL/GenBank/DDBJ whole genome shotgun (WGS) entry which is preliminary data.</text>
</comment>
<dbReference type="STRING" id="1479485.DA73_0217880"/>
<accession>A0A0C1RDX8</accession>
<dbReference type="AlphaFoldDB" id="A0A0C1RDX8"/>
<reference evidence="2" key="2">
    <citation type="submission" date="2019-11" db="EMBL/GenBank/DDBJ databases">
        <title>Improved Assembly of Tolypothrix boutellei genome.</title>
        <authorList>
            <person name="Sarangi A.N."/>
            <person name="Mukherjee M."/>
            <person name="Ghosh S."/>
            <person name="Singh D."/>
            <person name="Das A."/>
            <person name="Kant S."/>
            <person name="Prusty A."/>
            <person name="Tripathy S."/>
        </authorList>
    </citation>
    <scope>NUCLEOTIDE SEQUENCE</scope>
    <source>
        <strain evidence="2">VB521301</strain>
    </source>
</reference>
<keyword evidence="1" id="KW-1133">Transmembrane helix</keyword>
<dbReference type="Proteomes" id="UP000029738">
    <property type="component" value="Unassembled WGS sequence"/>
</dbReference>
<keyword evidence="1" id="KW-0472">Membrane</keyword>
<feature type="transmembrane region" description="Helical" evidence="1">
    <location>
        <begin position="12"/>
        <end position="29"/>
    </location>
</feature>
<evidence type="ECO:0000313" key="4">
    <source>
        <dbReference type="Proteomes" id="UP000029738"/>
    </source>
</evidence>
<protein>
    <submittedName>
        <fullName evidence="3">Uncharacterized protein</fullName>
    </submittedName>
</protein>
<evidence type="ECO:0000313" key="2">
    <source>
        <dbReference type="EMBL" id="KAF3886404.1"/>
    </source>
</evidence>
<gene>
    <name evidence="3" type="ORF">DA73_0217880</name>
    <name evidence="2" type="ORF">DA73_0400013645</name>
</gene>
<keyword evidence="1" id="KW-0812">Transmembrane</keyword>
<evidence type="ECO:0000313" key="3">
    <source>
        <dbReference type="EMBL" id="KIE10430.1"/>
    </source>
</evidence>
<organism evidence="3">
    <name type="scientific">Tolypothrix bouteillei VB521301</name>
    <dbReference type="NCBI Taxonomy" id="1479485"/>
    <lineage>
        <taxon>Bacteria</taxon>
        <taxon>Bacillati</taxon>
        <taxon>Cyanobacteriota</taxon>
        <taxon>Cyanophyceae</taxon>
        <taxon>Nostocales</taxon>
        <taxon>Tolypothrichaceae</taxon>
        <taxon>Tolypothrix</taxon>
    </lineage>
</organism>
<dbReference type="RefSeq" id="WP_038072669.1">
    <property type="nucleotide sequence ID" value="NZ_JHEG04000001.1"/>
</dbReference>